<accession>A0A9D1NJF5</accession>
<feature type="non-terminal residue" evidence="2">
    <location>
        <position position="1"/>
    </location>
</feature>
<feature type="region of interest" description="Disordered" evidence="1">
    <location>
        <begin position="510"/>
        <end position="531"/>
    </location>
</feature>
<organism evidence="2 3">
    <name type="scientific">Candidatus Spyradosoma merdigallinarum</name>
    <dbReference type="NCBI Taxonomy" id="2840950"/>
    <lineage>
        <taxon>Bacteria</taxon>
        <taxon>Pseudomonadati</taxon>
        <taxon>Verrucomicrobiota</taxon>
        <taxon>Opitutia</taxon>
        <taxon>Opitutia incertae sedis</taxon>
        <taxon>Candidatus Spyradosoma</taxon>
    </lineage>
</organism>
<dbReference type="AlphaFoldDB" id="A0A9D1NJF5"/>
<sequence>FFRLPPAAAGTQADRIRADFLQWFFSGRKNGPSPVQKFLYAFYENGGDPRNADHAVRKLFELWTGTPEDDREPYANLMLAFALAHPSVEHARSRVRKPDGAILSPREVYDYFRDADRRGRLIGDVRRMSVSELLFITDARLPLSEFLWVEKKLRKRLGDRHLRQENWASATYSAVPYRMDKATQGVDPYDAYTFEEILDRGGVCADQAYFAATTAKCAGIPAVALGGDGPRGGHAWVVSLVGKNAWRQSGSYGYDTGTFRNVCSGNAQHESVLLSRGKEMRGGKFSHVLACVIFADALERLGEDRNALAVATYSTRAFPKLKFTWEQRLRILRNGRNVAADETLWRSLGRDVLRLGRRDPELAAFSLQIDRKYRFPTNNPAWETAMKRKELRVFKRTLDGTRGDLLLRVLEIQAADYKAKNDLKGLAVFYRRLMKENADRSDVFQAIFRQYQSFISGESNAVLMRAAKDAEAVFNKKIRTKTEEHFRLAKETSIQHVIADAYRNAGAEKKAERLRGKADKRLQKSAERYED</sequence>
<evidence type="ECO:0000313" key="3">
    <source>
        <dbReference type="Proteomes" id="UP000886812"/>
    </source>
</evidence>
<dbReference type="Proteomes" id="UP000886812">
    <property type="component" value="Unassembled WGS sequence"/>
</dbReference>
<protein>
    <submittedName>
        <fullName evidence="2">Transglutaminase domain-containing protein</fullName>
    </submittedName>
</protein>
<evidence type="ECO:0000313" key="2">
    <source>
        <dbReference type="EMBL" id="HIV04307.1"/>
    </source>
</evidence>
<dbReference type="EMBL" id="DVOG01000105">
    <property type="protein sequence ID" value="HIV04307.1"/>
    <property type="molecule type" value="Genomic_DNA"/>
</dbReference>
<comment type="caution">
    <text evidence="2">The sequence shown here is derived from an EMBL/GenBank/DDBJ whole genome shotgun (WGS) entry which is preliminary data.</text>
</comment>
<proteinExistence type="predicted"/>
<name>A0A9D1NJF5_9BACT</name>
<reference evidence="2" key="1">
    <citation type="submission" date="2020-10" db="EMBL/GenBank/DDBJ databases">
        <authorList>
            <person name="Gilroy R."/>
        </authorList>
    </citation>
    <scope>NUCLEOTIDE SEQUENCE</scope>
    <source>
        <strain evidence="2">10669</strain>
    </source>
</reference>
<gene>
    <name evidence="2" type="ORF">IAC75_04050</name>
</gene>
<reference evidence="2" key="2">
    <citation type="journal article" date="2021" name="PeerJ">
        <title>Extensive microbial diversity within the chicken gut microbiome revealed by metagenomics and culture.</title>
        <authorList>
            <person name="Gilroy R."/>
            <person name="Ravi A."/>
            <person name="Getino M."/>
            <person name="Pursley I."/>
            <person name="Horton D.L."/>
            <person name="Alikhan N.F."/>
            <person name="Baker D."/>
            <person name="Gharbi K."/>
            <person name="Hall N."/>
            <person name="Watson M."/>
            <person name="Adriaenssens E.M."/>
            <person name="Foster-Nyarko E."/>
            <person name="Jarju S."/>
            <person name="Secka A."/>
            <person name="Antonio M."/>
            <person name="Oren A."/>
            <person name="Chaudhuri R.R."/>
            <person name="La Ragione R."/>
            <person name="Hildebrand F."/>
            <person name="Pallen M.J."/>
        </authorList>
    </citation>
    <scope>NUCLEOTIDE SEQUENCE</scope>
    <source>
        <strain evidence="2">10669</strain>
    </source>
</reference>
<evidence type="ECO:0000256" key="1">
    <source>
        <dbReference type="SAM" id="MobiDB-lite"/>
    </source>
</evidence>